<protein>
    <recommendedName>
        <fullName evidence="2">T6SS Phospholipase effector Tle1-like catalytic domain-containing protein</fullName>
    </recommendedName>
</protein>
<dbReference type="PANTHER" id="PTHR33840:SF2">
    <property type="entry name" value="TLE1 PHOSPHOLIPASE DOMAIN-CONTAINING PROTEIN"/>
    <property type="match status" value="1"/>
</dbReference>
<dbReference type="FunCoup" id="A0A5J5F5B1">
    <property type="interactions" value="19"/>
</dbReference>
<dbReference type="InParanoid" id="A0A5J5F5B1"/>
<comment type="caution">
    <text evidence="3">The sequence shown here is derived from an EMBL/GenBank/DDBJ whole genome shotgun (WGS) entry which is preliminary data.</text>
</comment>
<name>A0A5J5F5B1_9PEZI</name>
<dbReference type="EMBL" id="VXIS01000032">
    <property type="protein sequence ID" value="KAA8911731.1"/>
    <property type="molecule type" value="Genomic_DNA"/>
</dbReference>
<sequence length="689" mass="77284">MESLPAEASGGTPLPAPVPSPGPPSSPQIVVPKGAQLSYSAAPSPAPRQTTGPNQRPRKPSFAGVTHDIRVGQQRKKLVLCFDGTGNKFKGNSGDTNILKIFRMLDRTGGNHVHYYQPGIGTYITNGTLSRVHIGSRMKSWVDKAMDAAVGTSFDQHVMGGYKFIMRFYEPGDDIYMFGFSRGAYTARFLSEMLDHVGLVAPGNEEMVLFAWKTFSNWQQRQDNSKKAALYEYMRAFRETFARPVRRVRFLGLFDTVNSVPRFESAWLKRSSAFPYTARSTARVIRHAVGIDERRAKFRQDLIDKVDIADVTRARTWQTHDKKHKKSKSKRKSKVNVGQNGNAPHHAYGEQLGTAGSGVNSPCESMVSLNILFDNESDSDEDEEAGQDIEEVWFSGCHGDVGGGWDLPDDEEPLSQGPLVWMVHEARKAGVVFDKQRMKEQNCWIDEYEQDDNDSSESLLEQATVSEAPELPHIEVTGASPTEETVEKPNIAPDLHQANAKAHPLQYPLRHLLRRKHEKKVVPKYPPKEFLERSYTRGKIHDCLCFNQGLSTVGVMGWKIMEYLPFRRMDLQPDGSWKAIVWPLPRGEVRDIPENVKIHCSVIKRMQADPTYRPGNLLVGGGGRGVRVAPPEYGTGDWVVIREEGSLVGEVLMKRSAWEKMDKRQREAAMGRANRPMPPAHGHAEKELL</sequence>
<evidence type="ECO:0000313" key="4">
    <source>
        <dbReference type="Proteomes" id="UP000326924"/>
    </source>
</evidence>
<evidence type="ECO:0000313" key="3">
    <source>
        <dbReference type="EMBL" id="KAA8911731.1"/>
    </source>
</evidence>
<dbReference type="Pfam" id="PF09994">
    <property type="entry name" value="T6SS_Tle1-like_cat"/>
    <property type="match status" value="1"/>
</dbReference>
<reference evidence="3 4" key="1">
    <citation type="submission" date="2019-09" db="EMBL/GenBank/DDBJ databases">
        <title>Draft genome of the ectomycorrhizal ascomycete Sphaerosporella brunnea.</title>
        <authorList>
            <consortium name="DOE Joint Genome Institute"/>
            <person name="Benucci G.M."/>
            <person name="Marozzi G."/>
            <person name="Antonielli L."/>
            <person name="Sanchez S."/>
            <person name="Marco P."/>
            <person name="Wang X."/>
            <person name="Falini L.B."/>
            <person name="Barry K."/>
            <person name="Haridas S."/>
            <person name="Lipzen A."/>
            <person name="Labutti K."/>
            <person name="Grigoriev I.V."/>
            <person name="Murat C."/>
            <person name="Martin F."/>
            <person name="Albertini E."/>
            <person name="Donnini D."/>
            <person name="Bonito G."/>
        </authorList>
    </citation>
    <scope>NUCLEOTIDE SEQUENCE [LARGE SCALE GENOMIC DNA]</scope>
    <source>
        <strain evidence="3 4">Sb_GMNB300</strain>
    </source>
</reference>
<dbReference type="PANTHER" id="PTHR33840">
    <property type="match status" value="1"/>
</dbReference>
<feature type="compositionally biased region" description="Pro residues" evidence="1">
    <location>
        <begin position="14"/>
        <end position="26"/>
    </location>
</feature>
<feature type="compositionally biased region" description="Basic residues" evidence="1">
    <location>
        <begin position="321"/>
        <end position="334"/>
    </location>
</feature>
<dbReference type="AlphaFoldDB" id="A0A5J5F5B1"/>
<evidence type="ECO:0000256" key="1">
    <source>
        <dbReference type="SAM" id="MobiDB-lite"/>
    </source>
</evidence>
<gene>
    <name evidence="3" type="ORF">FN846DRAFT_773720</name>
</gene>
<accession>A0A5J5F5B1</accession>
<feature type="compositionally biased region" description="Polar residues" evidence="1">
    <location>
        <begin position="37"/>
        <end position="54"/>
    </location>
</feature>
<keyword evidence="4" id="KW-1185">Reference proteome</keyword>
<feature type="domain" description="T6SS Phospholipase effector Tle1-like catalytic" evidence="2">
    <location>
        <begin position="76"/>
        <end position="425"/>
    </location>
</feature>
<organism evidence="3 4">
    <name type="scientific">Sphaerosporella brunnea</name>
    <dbReference type="NCBI Taxonomy" id="1250544"/>
    <lineage>
        <taxon>Eukaryota</taxon>
        <taxon>Fungi</taxon>
        <taxon>Dikarya</taxon>
        <taxon>Ascomycota</taxon>
        <taxon>Pezizomycotina</taxon>
        <taxon>Pezizomycetes</taxon>
        <taxon>Pezizales</taxon>
        <taxon>Pyronemataceae</taxon>
        <taxon>Sphaerosporella</taxon>
    </lineage>
</organism>
<feature type="region of interest" description="Disordered" evidence="1">
    <location>
        <begin position="663"/>
        <end position="689"/>
    </location>
</feature>
<dbReference type="InterPro" id="IPR018712">
    <property type="entry name" value="Tle1-like_cat"/>
</dbReference>
<feature type="region of interest" description="Disordered" evidence="1">
    <location>
        <begin position="317"/>
        <end position="359"/>
    </location>
</feature>
<dbReference type="Proteomes" id="UP000326924">
    <property type="component" value="Unassembled WGS sequence"/>
</dbReference>
<feature type="region of interest" description="Disordered" evidence="1">
    <location>
        <begin position="1"/>
        <end position="66"/>
    </location>
</feature>
<proteinExistence type="predicted"/>
<dbReference type="OrthoDB" id="3162439at2759"/>
<evidence type="ECO:0000259" key="2">
    <source>
        <dbReference type="Pfam" id="PF09994"/>
    </source>
</evidence>